<dbReference type="EMBL" id="EU159284">
    <property type="protein sequence ID" value="ABX76757.1"/>
    <property type="molecule type" value="mRNA"/>
</dbReference>
<evidence type="ECO:0000259" key="11">
    <source>
        <dbReference type="PROSITE" id="PS51863"/>
    </source>
</evidence>
<organism evidence="12">
    <name type="scientific">Lychas mucronatus</name>
    <name type="common">Chinese swimming scorpion</name>
    <dbReference type="NCBI Taxonomy" id="172552"/>
    <lineage>
        <taxon>Eukaryota</taxon>
        <taxon>Metazoa</taxon>
        <taxon>Ecdysozoa</taxon>
        <taxon>Arthropoda</taxon>
        <taxon>Chelicerata</taxon>
        <taxon>Arachnida</taxon>
        <taxon>Scorpiones</taxon>
        <taxon>Buthida</taxon>
        <taxon>Buthoidea</taxon>
        <taxon>Buthidae</taxon>
        <taxon>Lychas</taxon>
    </lineage>
</organism>
<keyword evidence="8" id="KW-1015">Disulfide bond</keyword>
<dbReference type="PRINTS" id="PR00285">
    <property type="entry name" value="SCORPNTOXIN"/>
</dbReference>
<evidence type="ECO:0000256" key="5">
    <source>
        <dbReference type="ARBA" id="ARBA00022815"/>
    </source>
</evidence>
<dbReference type="AlphaFoldDB" id="A0A0U1S5U0"/>
<protein>
    <submittedName>
        <fullName evidence="12">Neurotoxin LmNaTx9</fullName>
    </submittedName>
</protein>
<name>A0A0U1S5U0_LYCMC</name>
<keyword evidence="6" id="KW-0872">Ion channel impairing toxin</keyword>
<keyword evidence="2" id="KW-0964">Secreted</keyword>
<dbReference type="GO" id="GO:0005576">
    <property type="term" value="C:extracellular region"/>
    <property type="evidence" value="ECO:0007669"/>
    <property type="project" value="UniProtKB-SubCell"/>
</dbReference>
<dbReference type="GO" id="GO:0006952">
    <property type="term" value="P:defense response"/>
    <property type="evidence" value="ECO:0007669"/>
    <property type="project" value="InterPro"/>
</dbReference>
<dbReference type="GO" id="GO:0090729">
    <property type="term" value="F:toxin activity"/>
    <property type="evidence" value="ECO:0007669"/>
    <property type="project" value="InterPro"/>
</dbReference>
<keyword evidence="5" id="KW-0027">Amidation</keyword>
<evidence type="ECO:0000256" key="8">
    <source>
        <dbReference type="ARBA" id="ARBA00023157"/>
    </source>
</evidence>
<feature type="chain" id="PRO_5006829152" evidence="10">
    <location>
        <begin position="21"/>
        <end position="97"/>
    </location>
</feature>
<dbReference type="InterPro" id="IPR003614">
    <property type="entry name" value="Knottins"/>
</dbReference>
<evidence type="ECO:0000256" key="7">
    <source>
        <dbReference type="ARBA" id="ARBA00022910"/>
    </source>
</evidence>
<evidence type="ECO:0000256" key="6">
    <source>
        <dbReference type="ARBA" id="ARBA00022872"/>
    </source>
</evidence>
<evidence type="ECO:0000256" key="1">
    <source>
        <dbReference type="ARBA" id="ARBA00004613"/>
    </source>
</evidence>
<dbReference type="InterPro" id="IPR044062">
    <property type="entry name" value="LCN-type_CS_alpha_beta_dom"/>
</dbReference>
<keyword evidence="3 12" id="KW-0800">Toxin</keyword>
<evidence type="ECO:0000256" key="3">
    <source>
        <dbReference type="ARBA" id="ARBA00022699"/>
    </source>
</evidence>
<evidence type="ECO:0000313" key="12">
    <source>
        <dbReference type="EMBL" id="ABX76757.1"/>
    </source>
</evidence>
<dbReference type="FunFam" id="3.30.30.10:FF:000002">
    <property type="entry name" value="Alpha-like toxin BmK-M1"/>
    <property type="match status" value="1"/>
</dbReference>
<comment type="function">
    <text evidence="9">Binds voltage-independently at site-4 of sodium channels (Nav) and shift the voltage of activation toward more negative potentials thereby affecting sodium channel activation and promoting spontaneous and repetitive firing.</text>
</comment>
<feature type="domain" description="LCN-type CS-alpha/beta" evidence="11">
    <location>
        <begin position="21"/>
        <end position="93"/>
    </location>
</feature>
<reference evidence="12" key="1">
    <citation type="submission" date="2007-09" db="EMBL/GenBank/DDBJ databases">
        <title>Toxic transcriptome analysis of Lychas mucronatus: molecular mechanisms regulating diversity of scorpion venom peptides.</title>
        <authorList>
            <person name="Li W."/>
            <person name="Ma Y."/>
            <person name="Cao Z."/>
        </authorList>
    </citation>
    <scope>NUCLEOTIDE SEQUENCE</scope>
    <source>
        <tissue evidence="12">Venom gland</tissue>
    </source>
</reference>
<accession>A0A0U1S5U0</accession>
<evidence type="ECO:0000256" key="9">
    <source>
        <dbReference type="ARBA" id="ARBA00053895"/>
    </source>
</evidence>
<feature type="signal peptide" evidence="10">
    <location>
        <begin position="1"/>
        <end position="20"/>
    </location>
</feature>
<dbReference type="SUPFAM" id="SSF57095">
    <property type="entry name" value="Scorpion toxin-like"/>
    <property type="match status" value="1"/>
</dbReference>
<evidence type="ECO:0000256" key="4">
    <source>
        <dbReference type="ARBA" id="ARBA00022729"/>
    </source>
</evidence>
<dbReference type="InterPro" id="IPR036574">
    <property type="entry name" value="Scorpion_toxin-like_sf"/>
</dbReference>
<dbReference type="Gene3D" id="3.30.30.10">
    <property type="entry name" value="Knottin, scorpion toxin-like"/>
    <property type="match status" value="1"/>
</dbReference>
<dbReference type="CDD" id="cd23106">
    <property type="entry name" value="neurotoxins_LC_scorpion"/>
    <property type="match status" value="1"/>
</dbReference>
<comment type="subcellular location">
    <subcellularLocation>
        <location evidence="1">Secreted</location>
    </subcellularLocation>
</comment>
<dbReference type="GO" id="GO:0019871">
    <property type="term" value="F:sodium channel inhibitor activity"/>
    <property type="evidence" value="ECO:0007669"/>
    <property type="project" value="InterPro"/>
</dbReference>
<evidence type="ECO:0000256" key="2">
    <source>
        <dbReference type="ARBA" id="ARBA00022525"/>
    </source>
</evidence>
<proteinExistence type="evidence at transcript level"/>
<dbReference type="SMART" id="SM00505">
    <property type="entry name" value="Knot1"/>
    <property type="match status" value="1"/>
</dbReference>
<evidence type="ECO:0000256" key="10">
    <source>
        <dbReference type="SAM" id="SignalP"/>
    </source>
</evidence>
<dbReference type="InterPro" id="IPR002061">
    <property type="entry name" value="Scorpion_toxinL/defensin"/>
</dbReference>
<dbReference type="Pfam" id="PF00537">
    <property type="entry name" value="Toxin_3"/>
    <property type="match status" value="1"/>
</dbReference>
<keyword evidence="7" id="KW-0738">Voltage-gated sodium channel impairing toxin</keyword>
<dbReference type="InterPro" id="IPR018218">
    <property type="entry name" value="Scorpion_toxinL"/>
</dbReference>
<sequence length="97" mass="10794">MNMKILIIFVIAITVVGVQSKDGYPIYSTGKSKGCKIECVINNKYCDKECTLKGGSSGYCYFWKLACYCEGLPDSVAVWTYAENTWSIEQICPIALI</sequence>
<keyword evidence="4 10" id="KW-0732">Signal</keyword>
<keyword evidence="3 12" id="KW-0528">Neurotoxin</keyword>
<dbReference type="PROSITE" id="PS51863">
    <property type="entry name" value="LCN_CSAB"/>
    <property type="match status" value="1"/>
</dbReference>